<protein>
    <submittedName>
        <fullName evidence="1">Uncharacterized protein</fullName>
    </submittedName>
</protein>
<dbReference type="EMBL" id="CP126980">
    <property type="protein sequence ID" value="WIM97807.1"/>
    <property type="molecule type" value="Genomic_DNA"/>
</dbReference>
<accession>A0ABY8WK10</accession>
<proteinExistence type="predicted"/>
<organism evidence="1 2">
    <name type="scientific">Actinoplanes oblitus</name>
    <dbReference type="NCBI Taxonomy" id="3040509"/>
    <lineage>
        <taxon>Bacteria</taxon>
        <taxon>Bacillati</taxon>
        <taxon>Actinomycetota</taxon>
        <taxon>Actinomycetes</taxon>
        <taxon>Micromonosporales</taxon>
        <taxon>Micromonosporaceae</taxon>
        <taxon>Actinoplanes</taxon>
    </lineage>
</organism>
<keyword evidence="2" id="KW-1185">Reference proteome</keyword>
<name>A0ABY8WK10_9ACTN</name>
<dbReference type="RefSeq" id="WP_284919201.1">
    <property type="nucleotide sequence ID" value="NZ_CP126980.1"/>
</dbReference>
<dbReference type="Proteomes" id="UP001240150">
    <property type="component" value="Chromosome"/>
</dbReference>
<evidence type="ECO:0000313" key="1">
    <source>
        <dbReference type="EMBL" id="WIM97807.1"/>
    </source>
</evidence>
<evidence type="ECO:0000313" key="2">
    <source>
        <dbReference type="Proteomes" id="UP001240150"/>
    </source>
</evidence>
<gene>
    <name evidence="1" type="ORF">ACTOB_001361</name>
</gene>
<sequence>MSPPEADRLTARLQRDGVPVTVQTPAPGVVVLWPALELTVAQEAHTLYLVCDETDASVRWAGVA</sequence>
<reference evidence="1 2" key="1">
    <citation type="submission" date="2023-06" db="EMBL/GenBank/DDBJ databases">
        <authorList>
            <person name="Yushchuk O."/>
            <person name="Binda E."/>
            <person name="Ruckert-Reed C."/>
            <person name="Fedorenko V."/>
            <person name="Kalinowski J."/>
            <person name="Marinelli F."/>
        </authorList>
    </citation>
    <scope>NUCLEOTIDE SEQUENCE [LARGE SCALE GENOMIC DNA]</scope>
    <source>
        <strain evidence="1 2">NRRL 3884</strain>
    </source>
</reference>